<reference evidence="1 2" key="1">
    <citation type="submission" date="2021-05" db="EMBL/GenBank/DDBJ databases">
        <title>Genome Assembly of Synthetic Allotetraploid Brassica napus Reveals Homoeologous Exchanges between Subgenomes.</title>
        <authorList>
            <person name="Davis J.T."/>
        </authorList>
    </citation>
    <scope>NUCLEOTIDE SEQUENCE [LARGE SCALE GENOMIC DNA]</scope>
    <source>
        <strain evidence="2">cv. Da-Ae</strain>
        <tissue evidence="1">Seedling</tissue>
    </source>
</reference>
<proteinExistence type="predicted"/>
<accession>A0ABQ8CT80</accession>
<comment type="caution">
    <text evidence="1">The sequence shown here is derived from an EMBL/GenBank/DDBJ whole genome shotgun (WGS) entry which is preliminary data.</text>
</comment>
<dbReference type="Proteomes" id="UP000824890">
    <property type="component" value="Unassembled WGS sequence"/>
</dbReference>
<dbReference type="EMBL" id="JAGKQM010000007">
    <property type="protein sequence ID" value="KAH0920223.1"/>
    <property type="molecule type" value="Genomic_DNA"/>
</dbReference>
<evidence type="ECO:0000313" key="2">
    <source>
        <dbReference type="Proteomes" id="UP000824890"/>
    </source>
</evidence>
<protein>
    <submittedName>
        <fullName evidence="1">Uncharacterized protein</fullName>
    </submittedName>
</protein>
<feature type="non-terminal residue" evidence="1">
    <location>
        <position position="1"/>
    </location>
</feature>
<evidence type="ECO:0000313" key="1">
    <source>
        <dbReference type="EMBL" id="KAH0920223.1"/>
    </source>
</evidence>
<sequence>ENSSSYNHLVGSEKAKSVAGLSVSELKEHITPSLQRRLTTSVIGLDRDTCSSSIHPWLSTRWRRATNLDFRCILLGHTRKTKPMGEVMKLLHFWEAQNANKHGDLMGVYITLVDEKAGEDIKADTVLQTVNDLKHVYLSTYLLIAVFLLKKPSSTDV</sequence>
<keyword evidence="2" id="KW-1185">Reference proteome</keyword>
<gene>
    <name evidence="1" type="ORF">HID58_027883</name>
</gene>
<organism evidence="1 2">
    <name type="scientific">Brassica napus</name>
    <name type="common">Rape</name>
    <dbReference type="NCBI Taxonomy" id="3708"/>
    <lineage>
        <taxon>Eukaryota</taxon>
        <taxon>Viridiplantae</taxon>
        <taxon>Streptophyta</taxon>
        <taxon>Embryophyta</taxon>
        <taxon>Tracheophyta</taxon>
        <taxon>Spermatophyta</taxon>
        <taxon>Magnoliopsida</taxon>
        <taxon>eudicotyledons</taxon>
        <taxon>Gunneridae</taxon>
        <taxon>Pentapetalae</taxon>
        <taxon>rosids</taxon>
        <taxon>malvids</taxon>
        <taxon>Brassicales</taxon>
        <taxon>Brassicaceae</taxon>
        <taxon>Brassiceae</taxon>
        <taxon>Brassica</taxon>
    </lineage>
</organism>
<name>A0ABQ8CT80_BRANA</name>